<accession>A0A318ZLG6</accession>
<dbReference type="InterPro" id="IPR013328">
    <property type="entry name" value="6PGD_dom2"/>
</dbReference>
<dbReference type="Proteomes" id="UP000248349">
    <property type="component" value="Unassembled WGS sequence"/>
</dbReference>
<evidence type="ECO:0000313" key="2">
    <source>
        <dbReference type="Proteomes" id="UP000248349"/>
    </source>
</evidence>
<name>A0A318ZLG6_9EURO</name>
<evidence type="ECO:0008006" key="3">
    <source>
        <dbReference type="Google" id="ProtNLM"/>
    </source>
</evidence>
<sequence>MAHTYFAIVEGVQYYRDARVTRPDAYPNLNSDNELNDIRPSASEEIDAIWEEMFIKGRMLPCRMMDLGLDTVACIEQHYIHERGLSPEQTVDYLTTNYVSTGKLGAKCAQGGFYLSPSTTTSKDERRLAVKT</sequence>
<dbReference type="OrthoDB" id="5958943at2759"/>
<dbReference type="RefSeq" id="XP_025427070.1">
    <property type="nucleotide sequence ID" value="XM_025577689.1"/>
</dbReference>
<dbReference type="AlphaFoldDB" id="A0A318ZLG6"/>
<dbReference type="STRING" id="1450539.A0A318ZLG6"/>
<protein>
    <recommendedName>
        <fullName evidence="3">3-hydroxyacyl-CoA dehydrogenase C-terminal domain-containing protein</fullName>
    </recommendedName>
</protein>
<dbReference type="Gene3D" id="1.10.1040.10">
    <property type="entry name" value="N-(1-d-carboxylethyl)-l-norvaline Dehydrogenase, domain 2"/>
    <property type="match status" value="1"/>
</dbReference>
<dbReference type="GeneID" id="37078918"/>
<evidence type="ECO:0000313" key="1">
    <source>
        <dbReference type="EMBL" id="PYH41088.1"/>
    </source>
</evidence>
<reference evidence="1 2" key="1">
    <citation type="submission" date="2016-12" db="EMBL/GenBank/DDBJ databases">
        <title>The genomes of Aspergillus section Nigri reveals drivers in fungal speciation.</title>
        <authorList>
            <consortium name="DOE Joint Genome Institute"/>
            <person name="Vesth T.C."/>
            <person name="Nybo J."/>
            <person name="Theobald S."/>
            <person name="Brandl J."/>
            <person name="Frisvad J.C."/>
            <person name="Nielsen K.F."/>
            <person name="Lyhne E.K."/>
            <person name="Kogle M.E."/>
            <person name="Kuo A."/>
            <person name="Riley R."/>
            <person name="Clum A."/>
            <person name="Nolan M."/>
            <person name="Lipzen A."/>
            <person name="Salamov A."/>
            <person name="Henrissat B."/>
            <person name="Wiebenga A."/>
            <person name="De Vries R.P."/>
            <person name="Grigoriev I.V."/>
            <person name="Mortensen U.H."/>
            <person name="Andersen M.R."/>
            <person name="Baker S.E."/>
        </authorList>
    </citation>
    <scope>NUCLEOTIDE SEQUENCE [LARGE SCALE GENOMIC DNA]</scope>
    <source>
        <strain evidence="1 2">JOP 1030-1</strain>
    </source>
</reference>
<keyword evidence="2" id="KW-1185">Reference proteome</keyword>
<proteinExistence type="predicted"/>
<dbReference type="EMBL" id="KZ821270">
    <property type="protein sequence ID" value="PYH41088.1"/>
    <property type="molecule type" value="Genomic_DNA"/>
</dbReference>
<gene>
    <name evidence="1" type="ORF">BP01DRAFT_386775</name>
</gene>
<organism evidence="1 2">
    <name type="scientific">Aspergillus saccharolyticus JOP 1030-1</name>
    <dbReference type="NCBI Taxonomy" id="1450539"/>
    <lineage>
        <taxon>Eukaryota</taxon>
        <taxon>Fungi</taxon>
        <taxon>Dikarya</taxon>
        <taxon>Ascomycota</taxon>
        <taxon>Pezizomycotina</taxon>
        <taxon>Eurotiomycetes</taxon>
        <taxon>Eurotiomycetidae</taxon>
        <taxon>Eurotiales</taxon>
        <taxon>Aspergillaceae</taxon>
        <taxon>Aspergillus</taxon>
        <taxon>Aspergillus subgen. Circumdati</taxon>
    </lineage>
</organism>